<reference evidence="2" key="5">
    <citation type="journal article" date="2017" name="Genome Announc.">
        <title>Complete Circularized Genome Sequences of Four Strains of Elizabethkingia anophelis, Including Two Novel Strains Isolated from Wild-Caught Anopheles sinensis.</title>
        <authorList>
            <person name="Pei D."/>
            <person name="Nicholson A.C."/>
            <person name="Jiang J."/>
            <person name="Chen H."/>
            <person name="Whitney A.M."/>
            <person name="Villarma A."/>
            <person name="Bell M."/>
            <person name="Humrighouse B."/>
            <person name="Rowe L.A."/>
            <person name="Sheth M."/>
            <person name="Batra D."/>
            <person name="Juieng P."/>
            <person name="Loparev V.N."/>
            <person name="McQuiston J.R."/>
            <person name="Lan Y."/>
            <person name="Ma Y."/>
            <person name="Xu J."/>
        </authorList>
    </citation>
    <scope>NUCLEOTIDE SEQUENCE</scope>
</reference>
<proteinExistence type="predicted"/>
<reference evidence="2" key="3">
    <citation type="journal article" date="2016" name="Genome Announc.">
        <title>Complete Genome Sequences of Four Strains from the 2015-2016 Elizabethkingia anophelis Outbreak.</title>
        <authorList>
            <person name="Nicholson A.C."/>
            <person name="Whitney A.M."/>
            <person name="Emery B.D."/>
            <person name="Bell M.E."/>
            <person name="Gartin J.T."/>
            <person name="Humrighouse B.W."/>
            <person name="Loparev V.N."/>
            <person name="Batra D."/>
            <person name="Sheth M."/>
            <person name="Rowe L.A."/>
            <person name="Juieng P."/>
            <person name="Knipe K."/>
            <person name="Gulvik C."/>
            <person name="McQuiston J.R."/>
        </authorList>
    </citation>
    <scope>NUCLEOTIDE SEQUENCE</scope>
</reference>
<reference evidence="2" key="1">
    <citation type="journal article" date="2014" name="Genome Biol. Evol.">
        <title>Comparative genomic analysis of malaria mosquito vector-associated novel pathogen Elizabethkingia anophelis.</title>
        <authorList>
            <person name="Teo J."/>
            <person name="Tan S.Y."/>
            <person name="Liu Y."/>
            <person name="Tay M."/>
            <person name="Ding Y."/>
            <person name="Li Y."/>
            <person name="Kjelleberg S."/>
            <person name="Givskov M."/>
            <person name="Lin R.T."/>
            <person name="Yang L."/>
        </authorList>
    </citation>
    <scope>NUCLEOTIDE SEQUENCE</scope>
</reference>
<reference evidence="2" key="7">
    <citation type="journal article" date="2017" name="Sci. Rep.">
        <title>Genomic features, phylogenetic relationships, and comparative genomics of Elizabethkingia anophelis strain EM361-97 isolated in Taiwan.</title>
        <authorList>
            <person name="Lin J.N."/>
            <person name="Lai C.H."/>
            <person name="Yang C.H."/>
            <person name="Huang Y.H."/>
            <person name="Lin H.H."/>
        </authorList>
    </citation>
    <scope>NUCLEOTIDE SEQUENCE</scope>
</reference>
<reference evidence="2" key="4">
    <citation type="journal article" date="2016" name="Sci. Rep.">
        <title>Genomic epidemiology and global diversity of the emerging bacterial pathogen Elizabethkingia anophelis.</title>
        <authorList>
            <person name="Breurec S."/>
            <person name="Criscuolo A."/>
            <person name="Diancourt L."/>
            <person name="Rendueles O."/>
            <person name="Vandenbogaert M."/>
            <person name="Passet V."/>
            <person name="Caro V."/>
            <person name="Rocha E.P."/>
            <person name="Touchon M."/>
            <person name="Brisse S."/>
        </authorList>
    </citation>
    <scope>NUCLEOTIDE SEQUENCE</scope>
</reference>
<evidence type="ECO:0000313" key="2">
    <source>
        <dbReference type="EMBL" id="DAC75622.1"/>
    </source>
</evidence>
<feature type="region of interest" description="Disordered" evidence="1">
    <location>
        <begin position="110"/>
        <end position="131"/>
    </location>
</feature>
<dbReference type="EMBL" id="BK010609">
    <property type="protein sequence ID" value="DAC75653.1"/>
    <property type="molecule type" value="Genomic_DNA"/>
</dbReference>
<dbReference type="EMBL" id="BK010607">
    <property type="protein sequence ID" value="DAC75622.1"/>
    <property type="molecule type" value="Genomic_DNA"/>
</dbReference>
<reference evidence="2" key="8">
    <citation type="journal article" date="2018" name="J. ISSAAS">
        <title>In Silico Identification of Three Types of Integrative and Conjugative Elements (ICEs) in Elizabethkingia anophelis Strains Isolated from Around the World.</title>
        <authorList>
            <person name="Xu J."/>
            <person name="Pei D."/>
            <person name="Nicholson A."/>
            <person name="Lan Y."/>
            <person name="Xia Q."/>
        </authorList>
    </citation>
    <scope>NUCLEOTIDE SEQUENCE</scope>
</reference>
<reference evidence="2" key="2">
    <citation type="journal article" date="2014" name="PLoS ONE">
        <title>Insights from the genome annotation of Elizabethkingia anophelis from the malaria vector Anopheles gambiae.</title>
        <authorList>
            <person name="Kukutla P."/>
            <person name="Lindberg B.G."/>
            <person name="Pei D."/>
            <person name="Rayl M."/>
            <person name="Yu W."/>
            <person name="Steritz M."/>
            <person name="Faye I."/>
            <person name="Xu J."/>
        </authorList>
    </citation>
    <scope>NUCLEOTIDE SEQUENCE</scope>
</reference>
<organism evidence="2">
    <name type="scientific">Elizabethkingia anophelis</name>
    <dbReference type="NCBI Taxonomy" id="1117645"/>
    <lineage>
        <taxon>Bacteria</taxon>
        <taxon>Pseudomonadati</taxon>
        <taxon>Bacteroidota</taxon>
        <taxon>Flavobacteriia</taxon>
        <taxon>Flavobacteriales</taxon>
        <taxon>Weeksellaceae</taxon>
        <taxon>Elizabethkingia</taxon>
    </lineage>
</organism>
<dbReference type="AlphaFoldDB" id="A0A455ZFS2"/>
<sequence>MLPYRLQNIEAAKTEVYTAIQKLAQKGVNVTEIENQTALSEEKIAKLDKILEDLPSAREKMVTQYHREKQEKLKANEARDYIKERENENRSLFGVSILSKTNVAIENKASLKPEESRKQNTFQEIYTGKKR</sequence>
<name>A0A455ZFS2_9FLAO</name>
<gene>
    <name evidence="2" type="primary">ICEEaIII(2)_R26_75391_75786</name>
    <name evidence="3" type="synonym">ICEEaIII(4)_As1_1968_1573</name>
</gene>
<evidence type="ECO:0000313" key="3">
    <source>
        <dbReference type="EMBL" id="DAC75653.1"/>
    </source>
</evidence>
<reference evidence="2" key="6">
    <citation type="journal article" date="2017" name="Nat. Commun.">
        <title>Evolutionary dynamics and genomic features of the Elizabethkingia anophelis 2015 to 2016 Wisconsin outbreak strain.</title>
        <authorList>
            <person name="Perrin A."/>
            <person name="Larsonneur E."/>
            <person name="Nicholson A.C."/>
            <person name="Edwards D.J."/>
            <person name="Gundlach K.M."/>
            <person name="Whitney A.M."/>
            <person name="Gulvik C.A."/>
            <person name="Bell M.E."/>
            <person name="Rendueles O."/>
            <person name="Cury J."/>
            <person name="Hugon P."/>
            <person name="Clermont D."/>
            <person name="Enouf V."/>
            <person name="Loparev V."/>
            <person name="Juieng P."/>
            <person name="Monson T."/>
            <person name="Warshauer D."/>
            <person name="Elbadawi L.I."/>
            <person name="Walters M.S."/>
            <person name="Crist M.B."/>
            <person name="Noble-Wang J."/>
            <person name="Borlaug G."/>
            <person name="Rocha E.P.C."/>
            <person name="Criscuolo A."/>
            <person name="Touchon M."/>
            <person name="Davis J.P."/>
            <person name="Holt K.E."/>
            <person name="McQuiston J.R."/>
            <person name="Brisse S."/>
        </authorList>
    </citation>
    <scope>NUCLEOTIDE SEQUENCE</scope>
</reference>
<accession>A0A455ZFS2</accession>
<dbReference type="RefSeq" id="WP_009094147.1">
    <property type="nucleotide sequence ID" value="NZ_CBCRWW010000008.1"/>
</dbReference>
<protein>
    <submittedName>
        <fullName evidence="2">Uncharacterized protein</fullName>
    </submittedName>
</protein>
<dbReference type="EMBL" id="BK010621">
    <property type="protein sequence ID" value="DAC76273.1"/>
    <property type="molecule type" value="Genomic_DNA"/>
</dbReference>
<dbReference type="GeneID" id="56683851"/>
<evidence type="ECO:0000256" key="1">
    <source>
        <dbReference type="SAM" id="MobiDB-lite"/>
    </source>
</evidence>